<evidence type="ECO:0000256" key="7">
    <source>
        <dbReference type="SAM" id="Phobius"/>
    </source>
</evidence>
<evidence type="ECO:0000256" key="6">
    <source>
        <dbReference type="SAM" id="Coils"/>
    </source>
</evidence>
<dbReference type="SMART" id="SM00388">
    <property type="entry name" value="HisKA"/>
    <property type="match status" value="1"/>
</dbReference>
<dbReference type="SUPFAM" id="SSF47384">
    <property type="entry name" value="Homodimeric domain of signal transducing histidine kinase"/>
    <property type="match status" value="1"/>
</dbReference>
<feature type="domain" description="Histidine kinase" evidence="8">
    <location>
        <begin position="245"/>
        <end position="459"/>
    </location>
</feature>
<dbReference type="InterPro" id="IPR036890">
    <property type="entry name" value="HATPase_C_sf"/>
</dbReference>
<dbReference type="Pfam" id="PF02518">
    <property type="entry name" value="HATPase_c"/>
    <property type="match status" value="1"/>
</dbReference>
<gene>
    <name evidence="9" type="ORF">A0128_05040</name>
</gene>
<evidence type="ECO:0000259" key="8">
    <source>
        <dbReference type="PROSITE" id="PS50109"/>
    </source>
</evidence>
<dbReference type="CDD" id="cd00082">
    <property type="entry name" value="HisKA"/>
    <property type="match status" value="1"/>
</dbReference>
<evidence type="ECO:0000313" key="9">
    <source>
        <dbReference type="EMBL" id="AOP33268.1"/>
    </source>
</evidence>
<keyword evidence="3" id="KW-0597">Phosphoprotein</keyword>
<dbReference type="FunFam" id="1.10.287.130:FF:000070">
    <property type="entry name" value="Histidine kinase sensor protein"/>
    <property type="match status" value="1"/>
</dbReference>
<dbReference type="AlphaFoldDB" id="A0A1D7UUL7"/>
<dbReference type="InterPro" id="IPR005467">
    <property type="entry name" value="His_kinase_dom"/>
</dbReference>
<feature type="transmembrane region" description="Helical" evidence="7">
    <location>
        <begin position="9"/>
        <end position="31"/>
    </location>
</feature>
<dbReference type="OrthoDB" id="9813394at2"/>
<evidence type="ECO:0000313" key="10">
    <source>
        <dbReference type="Proteomes" id="UP000094197"/>
    </source>
</evidence>
<name>A0A1D7UUL7_9LEPT</name>
<dbReference type="EMBL" id="CP015217">
    <property type="protein sequence ID" value="AOP33268.1"/>
    <property type="molecule type" value="Genomic_DNA"/>
</dbReference>
<dbReference type="Proteomes" id="UP000094197">
    <property type="component" value="Chromosome 1"/>
</dbReference>
<evidence type="ECO:0000256" key="4">
    <source>
        <dbReference type="ARBA" id="ARBA00022679"/>
    </source>
</evidence>
<organism evidence="9 10">
    <name type="scientific">Leptospira tipperaryensis</name>
    <dbReference type="NCBI Taxonomy" id="2564040"/>
    <lineage>
        <taxon>Bacteria</taxon>
        <taxon>Pseudomonadati</taxon>
        <taxon>Spirochaetota</taxon>
        <taxon>Spirochaetia</taxon>
        <taxon>Leptospirales</taxon>
        <taxon>Leptospiraceae</taxon>
        <taxon>Leptospira</taxon>
    </lineage>
</organism>
<evidence type="ECO:0000256" key="5">
    <source>
        <dbReference type="ARBA" id="ARBA00022777"/>
    </source>
</evidence>
<reference evidence="9 10" key="1">
    <citation type="submission" date="2016-04" db="EMBL/GenBank/DDBJ databases">
        <title>Complete genome seqeunce of Leptospira alstonii serovar Room22.</title>
        <authorList>
            <person name="Nally J.E."/>
            <person name="Bayles D.O."/>
            <person name="Hurley D."/>
            <person name="Fanning S."/>
            <person name="McMahon B.J."/>
            <person name="Arent Z."/>
        </authorList>
    </citation>
    <scope>NUCLEOTIDE SEQUENCE [LARGE SCALE GENOMIC DNA]</scope>
    <source>
        <strain evidence="9 10">GWTS #1</strain>
    </source>
</reference>
<keyword evidence="5 9" id="KW-0418">Kinase</keyword>
<dbReference type="PANTHER" id="PTHR42878:SF15">
    <property type="entry name" value="BACTERIOPHYTOCHROME"/>
    <property type="match status" value="1"/>
</dbReference>
<dbReference type="InterPro" id="IPR007891">
    <property type="entry name" value="CHASE3"/>
</dbReference>
<dbReference type="SUPFAM" id="SSF55874">
    <property type="entry name" value="ATPase domain of HSP90 chaperone/DNA topoisomerase II/histidine kinase"/>
    <property type="match status" value="1"/>
</dbReference>
<dbReference type="InterPro" id="IPR004358">
    <property type="entry name" value="Sig_transdc_His_kin-like_C"/>
</dbReference>
<dbReference type="PRINTS" id="PR00344">
    <property type="entry name" value="BCTRLSENSOR"/>
</dbReference>
<accession>A0A1D7UUL7</accession>
<evidence type="ECO:0000256" key="2">
    <source>
        <dbReference type="ARBA" id="ARBA00012438"/>
    </source>
</evidence>
<dbReference type="CDD" id="cd19410">
    <property type="entry name" value="HK9-like_sensor"/>
    <property type="match status" value="1"/>
</dbReference>
<dbReference type="PANTHER" id="PTHR42878">
    <property type="entry name" value="TWO-COMPONENT HISTIDINE KINASE"/>
    <property type="match status" value="1"/>
</dbReference>
<proteinExistence type="predicted"/>
<dbReference type="RefSeq" id="WP_069606507.1">
    <property type="nucleotide sequence ID" value="NZ_CP015217.1"/>
</dbReference>
<dbReference type="Pfam" id="PF05227">
    <property type="entry name" value="CHASE3"/>
    <property type="match status" value="1"/>
</dbReference>
<dbReference type="InterPro" id="IPR036097">
    <property type="entry name" value="HisK_dim/P_sf"/>
</dbReference>
<keyword evidence="4" id="KW-0808">Transferase</keyword>
<dbReference type="SMART" id="SM00387">
    <property type="entry name" value="HATPase_c"/>
    <property type="match status" value="1"/>
</dbReference>
<dbReference type="InterPro" id="IPR003594">
    <property type="entry name" value="HATPase_dom"/>
</dbReference>
<keyword evidence="10" id="KW-1185">Reference proteome</keyword>
<dbReference type="Pfam" id="PF00512">
    <property type="entry name" value="HisKA"/>
    <property type="match status" value="1"/>
</dbReference>
<dbReference type="KEGG" id="laj:A0128_05040"/>
<dbReference type="Gene3D" id="1.10.287.130">
    <property type="match status" value="1"/>
</dbReference>
<keyword evidence="7" id="KW-0812">Transmembrane</keyword>
<keyword evidence="7" id="KW-0472">Membrane</keyword>
<dbReference type="Gene3D" id="3.30.565.10">
    <property type="entry name" value="Histidine kinase-like ATPase, C-terminal domain"/>
    <property type="match status" value="1"/>
</dbReference>
<dbReference type="GO" id="GO:0030295">
    <property type="term" value="F:protein kinase activator activity"/>
    <property type="evidence" value="ECO:0007669"/>
    <property type="project" value="TreeGrafter"/>
</dbReference>
<evidence type="ECO:0000256" key="1">
    <source>
        <dbReference type="ARBA" id="ARBA00000085"/>
    </source>
</evidence>
<comment type="catalytic activity">
    <reaction evidence="1">
        <text>ATP + protein L-histidine = ADP + protein N-phospho-L-histidine.</text>
        <dbReference type="EC" id="2.7.13.3"/>
    </reaction>
</comment>
<dbReference type="EC" id="2.7.13.3" evidence="2"/>
<protein>
    <recommendedName>
        <fullName evidence="2">histidine kinase</fullName>
        <ecNumber evidence="2">2.7.13.3</ecNumber>
    </recommendedName>
</protein>
<feature type="coiled-coil region" evidence="6">
    <location>
        <begin position="211"/>
        <end position="238"/>
    </location>
</feature>
<evidence type="ECO:0000256" key="3">
    <source>
        <dbReference type="ARBA" id="ARBA00022553"/>
    </source>
</evidence>
<dbReference type="GO" id="GO:0007234">
    <property type="term" value="P:osmosensory signaling via phosphorelay pathway"/>
    <property type="evidence" value="ECO:0007669"/>
    <property type="project" value="TreeGrafter"/>
</dbReference>
<dbReference type="GO" id="GO:0000156">
    <property type="term" value="F:phosphorelay response regulator activity"/>
    <property type="evidence" value="ECO:0007669"/>
    <property type="project" value="TreeGrafter"/>
</dbReference>
<keyword evidence="7" id="KW-1133">Transmembrane helix</keyword>
<dbReference type="FunFam" id="3.30.565.10:FF:000006">
    <property type="entry name" value="Sensor histidine kinase WalK"/>
    <property type="match status" value="1"/>
</dbReference>
<keyword evidence="6" id="KW-0175">Coiled coil</keyword>
<dbReference type="InterPro" id="IPR003661">
    <property type="entry name" value="HisK_dim/P_dom"/>
</dbReference>
<feature type="transmembrane region" description="Helical" evidence="7">
    <location>
        <begin position="181"/>
        <end position="204"/>
    </location>
</feature>
<dbReference type="PROSITE" id="PS50109">
    <property type="entry name" value="HIS_KIN"/>
    <property type="match status" value="1"/>
</dbReference>
<dbReference type="GO" id="GO:0000155">
    <property type="term" value="F:phosphorelay sensor kinase activity"/>
    <property type="evidence" value="ECO:0007669"/>
    <property type="project" value="InterPro"/>
</dbReference>
<dbReference type="InterPro" id="IPR050351">
    <property type="entry name" value="BphY/WalK/GraS-like"/>
</dbReference>
<sequence length="465" mass="52907">MKSTIEKNVILGIVVITILNVVVAGSGFYAMNQSSDLRKWESHTQQVLANLEEALSSFSEMHASLRSYILYKDSFILDGYRENKKILLNRMENLKSSTVDNAEQQKRIAAAIPLLNEKIEFMEATVLNQKLKSAENYSVPFHSSKGNELSERIKTILKEMKKEELSLLQFRRGESESNLKFSIGLIFLAIIFNISFISFQYILIFKESKRRQVAEDLLESSNANLKNYSSQLERSNKDLESFSYSVSHDLRAPIRGISGFSKILMEDHGDILPDDGKRVLEIIMQNAQNMGQLIDDLLEYSRLGRKEILFTKINMKELAQKVLEEVSNYYPNSKVQTAVGELPPAKADSGLLKQLLFNLVSNSFKYSREKENPKIEIGSFDDDGETVFFVKDNGAGFDMKYQHKLFNMFQRLHHLEEFEGTGVGLAIVKRVVEKHSGKVWGESQVNEGACFYFTLGAHDNDAQLT</sequence>